<evidence type="ECO:0000259" key="1">
    <source>
        <dbReference type="Pfam" id="PF11716"/>
    </source>
</evidence>
<dbReference type="STRING" id="262209.AWH69_11015"/>
<sequence length="204" mass="21106">MSEVGARAWFELASTGVLAVVDALGPEHLDRPGLGEWDVRSLLGHTSRAFVTLVDYVGREPGPDAELVGTAGYYAAARALPSGDAAVAERGRAAGRALGDDPWSAVHAAADRALRVVRESADDTPAVTPFGTLLLADYLPTRALELTVHGLDLARATGQEPPAELVEACVPAVALCARIAPGQAPQVLLALTGRTVLAPGFSLL</sequence>
<dbReference type="Gene3D" id="1.20.120.450">
    <property type="entry name" value="dinb family like domain"/>
    <property type="match status" value="1"/>
</dbReference>
<protein>
    <recommendedName>
        <fullName evidence="1">Mycothiol-dependent maleylpyruvate isomerase metal-binding domain-containing protein</fullName>
    </recommendedName>
</protein>
<dbReference type="AlphaFoldDB" id="A0A176QB66"/>
<name>A0A176QB66_9MICO</name>
<comment type="caution">
    <text evidence="2">The sequence shown here is derived from an EMBL/GenBank/DDBJ whole genome shotgun (WGS) entry which is preliminary data.</text>
</comment>
<accession>A0A176QB66</accession>
<proteinExistence type="predicted"/>
<evidence type="ECO:0000313" key="3">
    <source>
        <dbReference type="Proteomes" id="UP000076976"/>
    </source>
</evidence>
<feature type="domain" description="Mycothiol-dependent maleylpyruvate isomerase metal-binding" evidence="1">
    <location>
        <begin position="13"/>
        <end position="154"/>
    </location>
</feature>
<dbReference type="RefSeq" id="WP_068275388.1">
    <property type="nucleotide sequence ID" value="NZ_LQZG01000003.1"/>
</dbReference>
<gene>
    <name evidence="2" type="ORF">AWH69_11015</name>
</gene>
<dbReference type="InterPro" id="IPR034660">
    <property type="entry name" value="DinB/YfiT-like"/>
</dbReference>
<keyword evidence="3" id="KW-1185">Reference proteome</keyword>
<dbReference type="SUPFAM" id="SSF109854">
    <property type="entry name" value="DinB/YfiT-like putative metalloenzymes"/>
    <property type="match status" value="1"/>
</dbReference>
<organism evidence="2 3">
    <name type="scientific">Janibacter melonis</name>
    <dbReference type="NCBI Taxonomy" id="262209"/>
    <lineage>
        <taxon>Bacteria</taxon>
        <taxon>Bacillati</taxon>
        <taxon>Actinomycetota</taxon>
        <taxon>Actinomycetes</taxon>
        <taxon>Micrococcales</taxon>
        <taxon>Intrasporangiaceae</taxon>
        <taxon>Janibacter</taxon>
    </lineage>
</organism>
<dbReference type="Proteomes" id="UP000076976">
    <property type="component" value="Unassembled WGS sequence"/>
</dbReference>
<dbReference type="Pfam" id="PF11716">
    <property type="entry name" value="MDMPI_N"/>
    <property type="match status" value="1"/>
</dbReference>
<reference evidence="2 3" key="1">
    <citation type="submission" date="2016-01" db="EMBL/GenBank/DDBJ databases">
        <title>Janibacter melonis strain CD11_4 genome sequencing and assembly.</title>
        <authorList>
            <person name="Nair G.R."/>
            <person name="Kaur G."/>
            <person name="Chander A.M."/>
            <person name="Mayilraj S."/>
        </authorList>
    </citation>
    <scope>NUCLEOTIDE SEQUENCE [LARGE SCALE GENOMIC DNA]</scope>
    <source>
        <strain evidence="2 3">CD11-4</strain>
    </source>
</reference>
<dbReference type="EMBL" id="LQZG01000003">
    <property type="protein sequence ID" value="OAB86929.1"/>
    <property type="molecule type" value="Genomic_DNA"/>
</dbReference>
<evidence type="ECO:0000313" key="2">
    <source>
        <dbReference type="EMBL" id="OAB86929.1"/>
    </source>
</evidence>
<dbReference type="GO" id="GO:0046872">
    <property type="term" value="F:metal ion binding"/>
    <property type="evidence" value="ECO:0007669"/>
    <property type="project" value="InterPro"/>
</dbReference>
<dbReference type="InterPro" id="IPR024344">
    <property type="entry name" value="MDMPI_metal-binding"/>
</dbReference>